<evidence type="ECO:0000313" key="1">
    <source>
        <dbReference type="EMBL" id="MET4757001.1"/>
    </source>
</evidence>
<dbReference type="RefSeq" id="WP_354016358.1">
    <property type="nucleotide sequence ID" value="NZ_JBEWTB010000002.1"/>
</dbReference>
<gene>
    <name evidence="1" type="ORF">V5J35_002193</name>
</gene>
<evidence type="ECO:0000313" key="2">
    <source>
        <dbReference type="Proteomes" id="UP001549366"/>
    </source>
</evidence>
<dbReference type="Proteomes" id="UP001549366">
    <property type="component" value="Unassembled WGS sequence"/>
</dbReference>
<comment type="caution">
    <text evidence="1">The sequence shown here is derived from an EMBL/GenBank/DDBJ whole genome shotgun (WGS) entry which is preliminary data.</text>
</comment>
<organism evidence="1 2">
    <name type="scientific">Endozoicomonas lisbonensis</name>
    <dbReference type="NCBI Taxonomy" id="3120522"/>
    <lineage>
        <taxon>Bacteria</taxon>
        <taxon>Pseudomonadati</taxon>
        <taxon>Pseudomonadota</taxon>
        <taxon>Gammaproteobacteria</taxon>
        <taxon>Oceanospirillales</taxon>
        <taxon>Endozoicomonadaceae</taxon>
        <taxon>Endozoicomonas</taxon>
    </lineage>
</organism>
<name>A0ABV2SGU2_9GAMM</name>
<proteinExistence type="predicted"/>
<sequence length="71" mass="8076">MKEHEIVEPNYKLDIKKAACHHCGNECKPIWDAQVNGYVSDCHGVGFDYENTAGNMKSENDGLRYISDWAE</sequence>
<accession>A0ABV2SGU2</accession>
<keyword evidence="2" id="KW-1185">Reference proteome</keyword>
<reference evidence="1 2" key="1">
    <citation type="submission" date="2024-06" db="EMBL/GenBank/DDBJ databases">
        <title>Genomic Encyclopedia of Type Strains, Phase V (KMG-V): Genome sequencing to study the core and pangenomes of soil and plant-associated prokaryotes.</title>
        <authorList>
            <person name="Whitman W."/>
        </authorList>
    </citation>
    <scope>NUCLEOTIDE SEQUENCE [LARGE SCALE GENOMIC DNA]</scope>
    <source>
        <strain evidence="1 2">NE40</strain>
    </source>
</reference>
<dbReference type="EMBL" id="JBEWTB010000002">
    <property type="protein sequence ID" value="MET4757001.1"/>
    <property type="molecule type" value="Genomic_DNA"/>
</dbReference>
<protein>
    <submittedName>
        <fullName evidence="1">Rieske Fe-S protein</fullName>
    </submittedName>
</protein>